<feature type="transmembrane region" description="Helical" evidence="3">
    <location>
        <begin position="6"/>
        <end position="25"/>
    </location>
</feature>
<gene>
    <name evidence="4" type="ORF">S03H2_05424</name>
</gene>
<evidence type="ECO:0000313" key="4">
    <source>
        <dbReference type="EMBL" id="GAH25986.1"/>
    </source>
</evidence>
<dbReference type="PROSITE" id="PS50005">
    <property type="entry name" value="TPR"/>
    <property type="match status" value="2"/>
</dbReference>
<dbReference type="SUPFAM" id="SSF48452">
    <property type="entry name" value="TPR-like"/>
    <property type="match status" value="1"/>
</dbReference>
<keyword evidence="1" id="KW-0677">Repeat</keyword>
<dbReference type="PROSITE" id="PS50293">
    <property type="entry name" value="TPR_REGION"/>
    <property type="match status" value="1"/>
</dbReference>
<dbReference type="InterPro" id="IPR019734">
    <property type="entry name" value="TPR_rpt"/>
</dbReference>
<dbReference type="InterPro" id="IPR011990">
    <property type="entry name" value="TPR-like_helical_dom_sf"/>
</dbReference>
<name>X1DYB6_9ZZZZ</name>
<comment type="caution">
    <text evidence="4">The sequence shown here is derived from an EMBL/GenBank/DDBJ whole genome shotgun (WGS) entry which is preliminary data.</text>
</comment>
<dbReference type="InterPro" id="IPR013105">
    <property type="entry name" value="TPR_2"/>
</dbReference>
<sequence length="150" mass="18445">MLLFLIIANAFIILSILFSEAYYWLARVFYEEGRLNDSLYSWQKVLDIDPYYPRAQYFYTKVENSIKYGKEAYSHYEAGYNLYEQRLFEEAIYEYRQAVRYNSDFSSAYYWLGRIYYERGNYREAVSNWKEVLRLEPENKKAEYWLRQAE</sequence>
<evidence type="ECO:0000256" key="1">
    <source>
        <dbReference type="ARBA" id="ARBA00022737"/>
    </source>
</evidence>
<dbReference type="Gene3D" id="1.25.40.10">
    <property type="entry name" value="Tetratricopeptide repeat domain"/>
    <property type="match status" value="2"/>
</dbReference>
<dbReference type="EMBL" id="BARU01002262">
    <property type="protein sequence ID" value="GAH25986.1"/>
    <property type="molecule type" value="Genomic_DNA"/>
</dbReference>
<dbReference type="PANTHER" id="PTHR44943">
    <property type="entry name" value="CELLULOSE SYNTHASE OPERON PROTEIN C"/>
    <property type="match status" value="1"/>
</dbReference>
<organism evidence="4">
    <name type="scientific">marine sediment metagenome</name>
    <dbReference type="NCBI Taxonomy" id="412755"/>
    <lineage>
        <taxon>unclassified sequences</taxon>
        <taxon>metagenomes</taxon>
        <taxon>ecological metagenomes</taxon>
    </lineage>
</organism>
<keyword evidence="3" id="KW-0812">Transmembrane</keyword>
<dbReference type="Pfam" id="PF07719">
    <property type="entry name" value="TPR_2"/>
    <property type="match status" value="1"/>
</dbReference>
<dbReference type="InterPro" id="IPR051685">
    <property type="entry name" value="Ycf3/AcsC/BcsC/TPR_MFPF"/>
</dbReference>
<keyword evidence="2" id="KW-0802">TPR repeat</keyword>
<evidence type="ECO:0000256" key="3">
    <source>
        <dbReference type="SAM" id="Phobius"/>
    </source>
</evidence>
<dbReference type="SMART" id="SM00028">
    <property type="entry name" value="TPR"/>
    <property type="match status" value="3"/>
</dbReference>
<dbReference type="PANTHER" id="PTHR44943:SF8">
    <property type="entry name" value="TPR REPEAT-CONTAINING PROTEIN MJ0263"/>
    <property type="match status" value="1"/>
</dbReference>
<keyword evidence="3" id="KW-0472">Membrane</keyword>
<proteinExistence type="predicted"/>
<dbReference type="Pfam" id="PF13174">
    <property type="entry name" value="TPR_6"/>
    <property type="match status" value="1"/>
</dbReference>
<accession>X1DYB6</accession>
<protein>
    <submittedName>
        <fullName evidence="4">Uncharacterized protein</fullName>
    </submittedName>
</protein>
<keyword evidence="3" id="KW-1133">Transmembrane helix</keyword>
<reference evidence="4" key="1">
    <citation type="journal article" date="2014" name="Front. Microbiol.">
        <title>High frequency of phylogenetically diverse reductive dehalogenase-homologous genes in deep subseafloor sedimentary metagenomes.</title>
        <authorList>
            <person name="Kawai M."/>
            <person name="Futagami T."/>
            <person name="Toyoda A."/>
            <person name="Takaki Y."/>
            <person name="Nishi S."/>
            <person name="Hori S."/>
            <person name="Arai W."/>
            <person name="Tsubouchi T."/>
            <person name="Morono Y."/>
            <person name="Uchiyama I."/>
            <person name="Ito T."/>
            <person name="Fujiyama A."/>
            <person name="Inagaki F."/>
            <person name="Takami H."/>
        </authorList>
    </citation>
    <scope>NUCLEOTIDE SEQUENCE</scope>
    <source>
        <strain evidence="4">Expedition CK06-06</strain>
    </source>
</reference>
<feature type="non-terminal residue" evidence="4">
    <location>
        <position position="150"/>
    </location>
</feature>
<evidence type="ECO:0000256" key="2">
    <source>
        <dbReference type="ARBA" id="ARBA00022803"/>
    </source>
</evidence>
<dbReference type="AlphaFoldDB" id="X1DYB6"/>